<keyword evidence="1" id="KW-0175">Coiled coil</keyword>
<feature type="transmembrane region" description="Helical" evidence="2">
    <location>
        <begin position="430"/>
        <end position="453"/>
    </location>
</feature>
<reference evidence="4" key="1">
    <citation type="submission" date="2017-02" db="EMBL/GenBank/DDBJ databases">
        <authorList>
            <person name="Daims H."/>
        </authorList>
    </citation>
    <scope>NUCLEOTIDE SEQUENCE [LARGE SCALE GENOMIC DNA]</scope>
</reference>
<dbReference type="GO" id="GO:0005886">
    <property type="term" value="C:plasma membrane"/>
    <property type="evidence" value="ECO:0007669"/>
    <property type="project" value="TreeGrafter"/>
</dbReference>
<dbReference type="PANTHER" id="PTHR32309">
    <property type="entry name" value="TYROSINE-PROTEIN KINASE"/>
    <property type="match status" value="1"/>
</dbReference>
<keyword evidence="4" id="KW-1185">Reference proteome</keyword>
<dbReference type="EMBL" id="FUKI01000126">
    <property type="protein sequence ID" value="SJM94114.1"/>
    <property type="molecule type" value="Genomic_DNA"/>
</dbReference>
<dbReference type="Proteomes" id="UP000195667">
    <property type="component" value="Unassembled WGS sequence"/>
</dbReference>
<evidence type="ECO:0000256" key="2">
    <source>
        <dbReference type="SAM" id="Phobius"/>
    </source>
</evidence>
<evidence type="ECO:0000313" key="3">
    <source>
        <dbReference type="EMBL" id="SJM94114.1"/>
    </source>
</evidence>
<feature type="coiled-coil region" evidence="1">
    <location>
        <begin position="224"/>
        <end position="273"/>
    </location>
</feature>
<feature type="coiled-coil region" evidence="1">
    <location>
        <begin position="327"/>
        <end position="392"/>
    </location>
</feature>
<dbReference type="GO" id="GO:0004713">
    <property type="term" value="F:protein tyrosine kinase activity"/>
    <property type="evidence" value="ECO:0007669"/>
    <property type="project" value="TreeGrafter"/>
</dbReference>
<dbReference type="AlphaFoldDB" id="A0A1R4HD13"/>
<sequence length="529" mass="59712">MQEQISEIIYYVKGTLRYKWHGIVIAWVVCLIGWVFVLAMPNKYTSEAKVHVETRTMLQPLLQGMTIQSDIRGLLRVMQSLMFTQSNLDEIIKLSDLGKTVQNETERQAMMTRLKKDIQINGGADEIFIIKYEAREAEMARNVVQAVLTVFSEQTHKSTLVGADSAKKFIDVQISDYETRLRNAEKARENFKRTNFGLLPGEGNDQIAQVQTTAGMLADAKMKLNETLSRKEVLLAQLKEIKESDEEWGVTDLQQQEQNLSEEDTTIQVLKIRKKELLVRYTERHPEIVSINKAIAEMKQRKKDTVQVEQKADDALIKPSVMANPYIQTIKVALNEAEADVASAQSRVTELQQRADKIGTELNSRLTVETELKNLNRDYDAIKSTYDKLLESREQAKMSEKVDNQAEALKFRIADAPNKPLAASSPNRPLLFSIVLVGGGLCGFGLALALYFIRPTVMSTLQLRQLTGLPVLGSVSLKVTEDKVQKNKKDRLRYSFAGVGLLVIYVGFMALELMGVRFFSLSKLLQSIT</sequence>
<dbReference type="InterPro" id="IPR050445">
    <property type="entry name" value="Bact_polysacc_biosynth/exp"/>
</dbReference>
<gene>
    <name evidence="3" type="ORF">CRENPOLYSF1_50130</name>
</gene>
<organism evidence="3 4">
    <name type="scientific">Crenothrix polyspora</name>
    <dbReference type="NCBI Taxonomy" id="360316"/>
    <lineage>
        <taxon>Bacteria</taxon>
        <taxon>Pseudomonadati</taxon>
        <taxon>Pseudomonadota</taxon>
        <taxon>Gammaproteobacteria</taxon>
        <taxon>Methylococcales</taxon>
        <taxon>Crenotrichaceae</taxon>
        <taxon>Crenothrix</taxon>
    </lineage>
</organism>
<feature type="transmembrane region" description="Helical" evidence="2">
    <location>
        <begin position="20"/>
        <end position="40"/>
    </location>
</feature>
<dbReference type="NCBIfam" id="TIGR03007">
    <property type="entry name" value="pepcterm_ChnLen"/>
    <property type="match status" value="1"/>
</dbReference>
<proteinExistence type="predicted"/>
<keyword evidence="2" id="KW-0812">Transmembrane</keyword>
<keyword evidence="2" id="KW-1133">Transmembrane helix</keyword>
<name>A0A1R4HD13_9GAMM</name>
<feature type="transmembrane region" description="Helical" evidence="2">
    <location>
        <begin position="496"/>
        <end position="519"/>
    </location>
</feature>
<evidence type="ECO:0000313" key="4">
    <source>
        <dbReference type="Proteomes" id="UP000195667"/>
    </source>
</evidence>
<dbReference type="PANTHER" id="PTHR32309:SF13">
    <property type="entry name" value="FERRIC ENTEROBACTIN TRANSPORT PROTEIN FEPE"/>
    <property type="match status" value="1"/>
</dbReference>
<keyword evidence="2" id="KW-0472">Membrane</keyword>
<dbReference type="InterPro" id="IPR014345">
    <property type="entry name" value="XrtA_polysacc_chain"/>
</dbReference>
<dbReference type="OrthoDB" id="9795292at2"/>
<evidence type="ECO:0000256" key="1">
    <source>
        <dbReference type="SAM" id="Coils"/>
    </source>
</evidence>
<dbReference type="RefSeq" id="WP_087144152.1">
    <property type="nucleotide sequence ID" value="NZ_FUKI01000126.1"/>
</dbReference>
<protein>
    <submittedName>
        <fullName evidence="3">Putative Polysaccharide chain length determinant protein</fullName>
    </submittedName>
</protein>
<accession>A0A1R4HD13</accession>